<dbReference type="InterPro" id="IPR029058">
    <property type="entry name" value="AB_hydrolase_fold"/>
</dbReference>
<accession>A0ABV9LYV7</accession>
<reference evidence="5" key="1">
    <citation type="journal article" date="2019" name="Int. J. Syst. Evol. Microbiol.">
        <title>The Global Catalogue of Microorganisms (GCM) 10K type strain sequencing project: providing services to taxonomists for standard genome sequencing and annotation.</title>
        <authorList>
            <consortium name="The Broad Institute Genomics Platform"/>
            <consortium name="The Broad Institute Genome Sequencing Center for Infectious Disease"/>
            <person name="Wu L."/>
            <person name="Ma J."/>
        </authorList>
    </citation>
    <scope>NUCLEOTIDE SEQUENCE [LARGE SCALE GENOMIC DNA]</scope>
    <source>
        <strain evidence="5">KACC 12507</strain>
    </source>
</reference>
<dbReference type="InterPro" id="IPR022742">
    <property type="entry name" value="Hydrolase_4"/>
</dbReference>
<feature type="domain" description="Serine aminopeptidase S33" evidence="3">
    <location>
        <begin position="38"/>
        <end position="272"/>
    </location>
</feature>
<dbReference type="InterPro" id="IPR050261">
    <property type="entry name" value="FrsA_esterase"/>
</dbReference>
<protein>
    <submittedName>
        <fullName evidence="4">Alpha/beta hydrolase</fullName>
    </submittedName>
</protein>
<proteinExistence type="predicted"/>
<evidence type="ECO:0000256" key="2">
    <source>
        <dbReference type="SAM" id="MobiDB-lite"/>
    </source>
</evidence>
<evidence type="ECO:0000313" key="4">
    <source>
        <dbReference type="EMBL" id="MFC4701334.1"/>
    </source>
</evidence>
<dbReference type="PANTHER" id="PTHR22946:SF9">
    <property type="entry name" value="POLYKETIDE TRANSFERASE AF380"/>
    <property type="match status" value="1"/>
</dbReference>
<feature type="compositionally biased region" description="Basic and acidic residues" evidence="2">
    <location>
        <begin position="322"/>
        <end position="332"/>
    </location>
</feature>
<comment type="caution">
    <text evidence="4">The sequence shown here is derived from an EMBL/GenBank/DDBJ whole genome shotgun (WGS) entry which is preliminary data.</text>
</comment>
<evidence type="ECO:0000313" key="5">
    <source>
        <dbReference type="Proteomes" id="UP001595897"/>
    </source>
</evidence>
<dbReference type="EMBL" id="JBHSGU010000009">
    <property type="protein sequence ID" value="MFC4701334.1"/>
    <property type="molecule type" value="Genomic_DNA"/>
</dbReference>
<evidence type="ECO:0000259" key="3">
    <source>
        <dbReference type="Pfam" id="PF12146"/>
    </source>
</evidence>
<feature type="region of interest" description="Disordered" evidence="2">
    <location>
        <begin position="308"/>
        <end position="332"/>
    </location>
</feature>
<sequence length="332" mass="36994">MTTDFPHIYTEQFSIDHDGVDMALWRCFSDLTPATGAATVVMAHGFGGTINEALLRYAARFAAVGLNVILFDYRCFGRSGGWPRQWMSIARRHEDYEHVIEWCKQQHHVASDSIILWGSSLSGGHVMDIASRKHFIKGVIAQAPFADGKANTGSLRTAIPLLYSALRDKWREKRNKYPYYIASVGYPGQIAAMTSPDAIPDDLWQQNIDANWENRTTPRVFLEVVNWQPGLATPSIQCPLLVQVATKDEVTPPEPAQKAAELAPHGQCINYHIEHFEIYHGEAFERTIADQIAFIKSIVELPDSVVQVGGSSTQEEASESSKGSREGNKYEA</sequence>
<dbReference type="PANTHER" id="PTHR22946">
    <property type="entry name" value="DIENELACTONE HYDROLASE DOMAIN-CONTAINING PROTEIN-RELATED"/>
    <property type="match status" value="1"/>
</dbReference>
<gene>
    <name evidence="4" type="ORF">ACFO4O_14280</name>
</gene>
<dbReference type="Proteomes" id="UP001595897">
    <property type="component" value="Unassembled WGS sequence"/>
</dbReference>
<evidence type="ECO:0000256" key="1">
    <source>
        <dbReference type="ARBA" id="ARBA00022801"/>
    </source>
</evidence>
<name>A0ABV9LYV7_9ALTE</name>
<dbReference type="Pfam" id="PF12146">
    <property type="entry name" value="Hydrolase_4"/>
    <property type="match status" value="1"/>
</dbReference>
<keyword evidence="1 4" id="KW-0378">Hydrolase</keyword>
<dbReference type="SUPFAM" id="SSF53474">
    <property type="entry name" value="alpha/beta-Hydrolases"/>
    <property type="match status" value="1"/>
</dbReference>
<dbReference type="GO" id="GO:0016787">
    <property type="term" value="F:hydrolase activity"/>
    <property type="evidence" value="ECO:0007669"/>
    <property type="project" value="UniProtKB-KW"/>
</dbReference>
<organism evidence="4 5">
    <name type="scientific">Glaciecola siphonariae</name>
    <dbReference type="NCBI Taxonomy" id="521012"/>
    <lineage>
        <taxon>Bacteria</taxon>
        <taxon>Pseudomonadati</taxon>
        <taxon>Pseudomonadota</taxon>
        <taxon>Gammaproteobacteria</taxon>
        <taxon>Alteromonadales</taxon>
        <taxon>Alteromonadaceae</taxon>
        <taxon>Glaciecola</taxon>
    </lineage>
</organism>
<dbReference type="Gene3D" id="3.40.50.1820">
    <property type="entry name" value="alpha/beta hydrolase"/>
    <property type="match status" value="1"/>
</dbReference>
<keyword evidence="5" id="KW-1185">Reference proteome</keyword>
<dbReference type="RefSeq" id="WP_382409722.1">
    <property type="nucleotide sequence ID" value="NZ_JBHSGU010000009.1"/>
</dbReference>